<feature type="compositionally biased region" description="Basic and acidic residues" evidence="1">
    <location>
        <begin position="136"/>
        <end position="145"/>
    </location>
</feature>
<feature type="compositionally biased region" description="Polar residues" evidence="1">
    <location>
        <begin position="425"/>
        <end position="444"/>
    </location>
</feature>
<feature type="compositionally biased region" description="Polar residues" evidence="1">
    <location>
        <begin position="174"/>
        <end position="183"/>
    </location>
</feature>
<keyword evidence="3" id="KW-1185">Reference proteome</keyword>
<feature type="compositionally biased region" description="Basic and acidic residues" evidence="1">
    <location>
        <begin position="267"/>
        <end position="278"/>
    </location>
</feature>
<feature type="compositionally biased region" description="Basic and acidic residues" evidence="1">
    <location>
        <begin position="315"/>
        <end position="327"/>
    </location>
</feature>
<feature type="region of interest" description="Disordered" evidence="1">
    <location>
        <begin position="404"/>
        <end position="444"/>
    </location>
</feature>
<feature type="region of interest" description="Disordered" evidence="1">
    <location>
        <begin position="1"/>
        <end position="74"/>
    </location>
</feature>
<feature type="compositionally biased region" description="Low complexity" evidence="1">
    <location>
        <begin position="239"/>
        <end position="256"/>
    </location>
</feature>
<protein>
    <submittedName>
        <fullName evidence="2">Protein still life, isoform SIF type 1</fullName>
    </submittedName>
</protein>
<feature type="compositionally biased region" description="Low complexity" evidence="1">
    <location>
        <begin position="215"/>
        <end position="232"/>
    </location>
</feature>
<dbReference type="EMBL" id="KK117796">
    <property type="protein sequence ID" value="KFM71446.1"/>
    <property type="molecule type" value="Genomic_DNA"/>
</dbReference>
<dbReference type="OrthoDB" id="6432966at2759"/>
<feature type="compositionally biased region" description="Polar residues" evidence="1">
    <location>
        <begin position="21"/>
        <end position="38"/>
    </location>
</feature>
<dbReference type="Proteomes" id="UP000054359">
    <property type="component" value="Unassembled WGS sequence"/>
</dbReference>
<evidence type="ECO:0000256" key="1">
    <source>
        <dbReference type="SAM" id="MobiDB-lite"/>
    </source>
</evidence>
<feature type="non-terminal residue" evidence="2">
    <location>
        <position position="444"/>
    </location>
</feature>
<feature type="compositionally biased region" description="Polar residues" evidence="1">
    <location>
        <begin position="146"/>
        <end position="167"/>
    </location>
</feature>
<reference evidence="2 3" key="1">
    <citation type="submission" date="2013-11" db="EMBL/GenBank/DDBJ databases">
        <title>Genome sequencing of Stegodyphus mimosarum.</title>
        <authorList>
            <person name="Bechsgaard J."/>
        </authorList>
    </citation>
    <scope>NUCLEOTIDE SEQUENCE [LARGE SCALE GENOMIC DNA]</scope>
</reference>
<dbReference type="OMA" id="ELCHADN"/>
<dbReference type="AlphaFoldDB" id="A0A087U257"/>
<gene>
    <name evidence="2" type="ORF">X975_24954</name>
</gene>
<evidence type="ECO:0000313" key="3">
    <source>
        <dbReference type="Proteomes" id="UP000054359"/>
    </source>
</evidence>
<dbReference type="STRING" id="407821.A0A087U257"/>
<proteinExistence type="predicted"/>
<organism evidence="2 3">
    <name type="scientific">Stegodyphus mimosarum</name>
    <name type="common">African social velvet spider</name>
    <dbReference type="NCBI Taxonomy" id="407821"/>
    <lineage>
        <taxon>Eukaryota</taxon>
        <taxon>Metazoa</taxon>
        <taxon>Ecdysozoa</taxon>
        <taxon>Arthropoda</taxon>
        <taxon>Chelicerata</taxon>
        <taxon>Arachnida</taxon>
        <taxon>Araneae</taxon>
        <taxon>Araneomorphae</taxon>
        <taxon>Entelegynae</taxon>
        <taxon>Eresoidea</taxon>
        <taxon>Eresidae</taxon>
        <taxon>Stegodyphus</taxon>
    </lineage>
</organism>
<feature type="compositionally biased region" description="Polar residues" evidence="1">
    <location>
        <begin position="290"/>
        <end position="301"/>
    </location>
</feature>
<feature type="compositionally biased region" description="Basic and acidic residues" evidence="1">
    <location>
        <begin position="404"/>
        <end position="418"/>
    </location>
</feature>
<evidence type="ECO:0000313" key="2">
    <source>
        <dbReference type="EMBL" id="KFM71446.1"/>
    </source>
</evidence>
<accession>A0A087U257</accession>
<name>A0A087U257_STEMI</name>
<sequence length="444" mass="47415">MTIEQMQRARNGRARYAASVATGSLPTSASTLPRSQSRPGDDRSLTYGKLSAHPSSQSVYDNVSTSLRKSTPIPNAVKQTRSDVNLTTIGQSETGTFSRTELARAKFQAASRSEDAKSVDYGMGMSAMLRKGSSQEIRDGLKSKSSDNVSGKTTPTSRAANSGSLDSNAAKRMLNTSSSLQNSPEDKLKDIPPQPPPKPDTRKPEPPPKTGLRASGKSSKSGGSSSGTASKPSSKDTTKSGASSSKGSSSKQGKSGSSKKKGSSKKTGLDIPDRERSPPSDNLLYDNLCYATTPSSSNENSDVPFLSSDEDEIEIEPKPKEKKRMEGRATGNTFKRSGGVNTPSANSPTSKLLMEYEMHLRNALARGLDAESYSLHTFEALLTQSMENVVALMREVHVELEEVRKEEQALQSHDEPEGSRAFANARSTTSAPKSSTLPLPGSTR</sequence>
<feature type="region of interest" description="Disordered" evidence="1">
    <location>
        <begin position="130"/>
        <end position="346"/>
    </location>
</feature>
<feature type="compositionally biased region" description="Polar residues" evidence="1">
    <location>
        <begin position="330"/>
        <end position="346"/>
    </location>
</feature>
<feature type="compositionally biased region" description="Polar residues" evidence="1">
    <location>
        <begin position="53"/>
        <end position="74"/>
    </location>
</feature>